<dbReference type="InterPro" id="IPR036412">
    <property type="entry name" value="HAD-like_sf"/>
</dbReference>
<dbReference type="Gene3D" id="3.40.50.1000">
    <property type="entry name" value="HAD superfamily/HAD-like"/>
    <property type="match status" value="1"/>
</dbReference>
<dbReference type="GO" id="GO:0009279">
    <property type="term" value="C:cell outer membrane"/>
    <property type="evidence" value="ECO:0007669"/>
    <property type="project" value="InterPro"/>
</dbReference>
<name>A0A7S7NPS8_PALFE</name>
<dbReference type="PANTHER" id="PTHR31284">
    <property type="entry name" value="ACID PHOSPHATASE-LIKE PROTEIN"/>
    <property type="match status" value="1"/>
</dbReference>
<dbReference type="InterPro" id="IPR005519">
    <property type="entry name" value="Acid_phosphat_B-like"/>
</dbReference>
<dbReference type="SFLD" id="SFLDG01125">
    <property type="entry name" value="C1.1:_Acid_Phosphatase_Like"/>
    <property type="match status" value="1"/>
</dbReference>
<dbReference type="KEGG" id="pfer:IRI77_33115"/>
<proteinExistence type="predicted"/>
<protein>
    <recommendedName>
        <fullName evidence="4">Acid phosphatase</fullName>
    </recommendedName>
</protein>
<evidence type="ECO:0000313" key="3">
    <source>
        <dbReference type="Proteomes" id="UP000593892"/>
    </source>
</evidence>
<evidence type="ECO:0008006" key="4">
    <source>
        <dbReference type="Google" id="ProtNLM"/>
    </source>
</evidence>
<gene>
    <name evidence="2" type="ORF">IRI77_33115</name>
</gene>
<dbReference type="SUPFAM" id="SSF56784">
    <property type="entry name" value="HAD-like"/>
    <property type="match status" value="1"/>
</dbReference>
<organism evidence="2 3">
    <name type="scientific">Paludibaculum fermentans</name>
    <dbReference type="NCBI Taxonomy" id="1473598"/>
    <lineage>
        <taxon>Bacteria</taxon>
        <taxon>Pseudomonadati</taxon>
        <taxon>Acidobacteriota</taxon>
        <taxon>Terriglobia</taxon>
        <taxon>Bryobacterales</taxon>
        <taxon>Bryobacteraceae</taxon>
        <taxon>Paludibaculum</taxon>
    </lineage>
</organism>
<dbReference type="RefSeq" id="WP_194449209.1">
    <property type="nucleotide sequence ID" value="NZ_CP063849.1"/>
</dbReference>
<dbReference type="Pfam" id="PF03767">
    <property type="entry name" value="Acid_phosphat_B"/>
    <property type="match status" value="1"/>
</dbReference>
<dbReference type="Proteomes" id="UP000593892">
    <property type="component" value="Chromosome"/>
</dbReference>
<dbReference type="PANTHER" id="PTHR31284:SF10">
    <property type="entry name" value="ACID PHOSPHATASE-LIKE PROTEIN"/>
    <property type="match status" value="1"/>
</dbReference>
<dbReference type="InterPro" id="IPR006423">
    <property type="entry name" value="Lipo_e_P4"/>
</dbReference>
<dbReference type="EMBL" id="CP063849">
    <property type="protein sequence ID" value="QOY87542.1"/>
    <property type="molecule type" value="Genomic_DNA"/>
</dbReference>
<keyword evidence="1" id="KW-0732">Signal</keyword>
<sequence>MPLSAQVMDALNSVAWTQSSVEFRGNALQAWHSARLALPKALKDKKWTAAIEQTGSFKKLPPAIIVDIDETVLDNSPGQARFLLEGNGRYSMDKWMKWTAEQKAKAIPGAAEFLRDAAAKGVTVFYVTNRGPKEEANSRANLEAEKFPLKNAALGDIGDTVLMAGEKPEWTSDKGIRRALIAKYYRIILLCGDDLNDFIPARLTVAERASKAKPYDSWWGERWIILPNSAYGSWEDTLFGFDRTLSPQTIQERKVKSLRRD</sequence>
<evidence type="ECO:0000256" key="1">
    <source>
        <dbReference type="ARBA" id="ARBA00022729"/>
    </source>
</evidence>
<keyword evidence="3" id="KW-1185">Reference proteome</keyword>
<evidence type="ECO:0000313" key="2">
    <source>
        <dbReference type="EMBL" id="QOY87542.1"/>
    </source>
</evidence>
<dbReference type="AlphaFoldDB" id="A0A7S7NPS8"/>
<accession>A0A7S7NPS8</accession>
<dbReference type="InterPro" id="IPR023214">
    <property type="entry name" value="HAD_sf"/>
</dbReference>
<dbReference type="SFLD" id="SFLDS00003">
    <property type="entry name" value="Haloacid_Dehalogenase"/>
    <property type="match status" value="1"/>
</dbReference>
<reference evidence="2 3" key="1">
    <citation type="submission" date="2020-10" db="EMBL/GenBank/DDBJ databases">
        <title>Complete genome sequence of Paludibaculum fermentans P105T, a facultatively anaerobic acidobacterium capable of dissimilatory Fe(III) reduction.</title>
        <authorList>
            <person name="Dedysh S.N."/>
            <person name="Beletsky A.V."/>
            <person name="Kulichevskaya I.S."/>
            <person name="Mardanov A.V."/>
            <person name="Ravin N.V."/>
        </authorList>
    </citation>
    <scope>NUCLEOTIDE SEQUENCE [LARGE SCALE GENOMIC DNA]</scope>
    <source>
        <strain evidence="2 3">P105</strain>
    </source>
</reference>